<evidence type="ECO:0000313" key="1">
    <source>
        <dbReference type="EMBL" id="KAF7344493.1"/>
    </source>
</evidence>
<dbReference type="Proteomes" id="UP000623467">
    <property type="component" value="Unassembled WGS sequence"/>
</dbReference>
<dbReference type="AlphaFoldDB" id="A0A8H6XML2"/>
<name>A0A8H6XML2_9AGAR</name>
<protein>
    <recommendedName>
        <fullName evidence="3">F-box domain-containing protein</fullName>
    </recommendedName>
</protein>
<proteinExistence type="predicted"/>
<gene>
    <name evidence="1" type="ORF">MSAN_01931100</name>
</gene>
<keyword evidence="2" id="KW-1185">Reference proteome</keyword>
<evidence type="ECO:0008006" key="3">
    <source>
        <dbReference type="Google" id="ProtNLM"/>
    </source>
</evidence>
<accession>A0A8H6XML2</accession>
<organism evidence="1 2">
    <name type="scientific">Mycena sanguinolenta</name>
    <dbReference type="NCBI Taxonomy" id="230812"/>
    <lineage>
        <taxon>Eukaryota</taxon>
        <taxon>Fungi</taxon>
        <taxon>Dikarya</taxon>
        <taxon>Basidiomycota</taxon>
        <taxon>Agaricomycotina</taxon>
        <taxon>Agaricomycetes</taxon>
        <taxon>Agaricomycetidae</taxon>
        <taxon>Agaricales</taxon>
        <taxon>Marasmiineae</taxon>
        <taxon>Mycenaceae</taxon>
        <taxon>Mycena</taxon>
    </lineage>
</organism>
<dbReference type="OrthoDB" id="2745898at2759"/>
<evidence type="ECO:0000313" key="2">
    <source>
        <dbReference type="Proteomes" id="UP000623467"/>
    </source>
</evidence>
<dbReference type="EMBL" id="JACAZH010000021">
    <property type="protein sequence ID" value="KAF7344493.1"/>
    <property type="molecule type" value="Genomic_DNA"/>
</dbReference>
<reference evidence="1" key="1">
    <citation type="submission" date="2020-05" db="EMBL/GenBank/DDBJ databases">
        <title>Mycena genomes resolve the evolution of fungal bioluminescence.</title>
        <authorList>
            <person name="Tsai I.J."/>
        </authorList>
    </citation>
    <scope>NUCLEOTIDE SEQUENCE</scope>
    <source>
        <strain evidence="1">160909Yilan</strain>
    </source>
</reference>
<comment type="caution">
    <text evidence="1">The sequence shown here is derived from an EMBL/GenBank/DDBJ whole genome shotgun (WGS) entry which is preliminary data.</text>
</comment>
<sequence>MSDSTILPVFPPELIDAIISEIDDIESLKACSLVASSLRFIIQQILFSTLTIKVDNRAAISELLTKSPHIAGYVTNLIIKSLDLLILARHIEGFEQILAKLQNVRRCMLVGLHRSSRIMIEMGPVEPGLAFPPFLLDFLMRQRLHELSLICIHTPASALWYFLTTVPKLHFQGSVVLQDELGVAPTAVKTPVLHSLILVRSEDVGWYVVCSQNMGCLAALRHLSIRPSGDGWARKLIEVASRTLEHIHFDFSGHPPPSLPYLPVLRTLQFTFPGKTTTSRIGWGISETAGIMSPLITPEVLPALADVQIEQYWAPTGVFDPAPYAPLIALLEAALASYPTPPSIHWLLVLNDRDTQFMDFADTVRREMPEAHGTQRLVLEACVDVPSKAGTGAVQIDFLSSFLPSAGRFRI</sequence>